<dbReference type="PANTHER" id="PTHR42924:SF3">
    <property type="entry name" value="POLYMERASE_HISTIDINOL PHOSPHATASE N-TERMINAL DOMAIN-CONTAINING PROTEIN"/>
    <property type="match status" value="1"/>
</dbReference>
<dbReference type="InterPro" id="IPR003141">
    <property type="entry name" value="Pol/His_phosphatase_N"/>
</dbReference>
<protein>
    <submittedName>
        <fullName evidence="2">PHP domain-containing protein</fullName>
    </submittedName>
</protein>
<reference evidence="3" key="1">
    <citation type="submission" date="2018-06" db="EMBL/GenBank/DDBJ databases">
        <title>Complete genome of Pseudomonas insecticola strain QZS01.</title>
        <authorList>
            <person name="Wang J."/>
            <person name="Su Q."/>
        </authorList>
    </citation>
    <scope>NUCLEOTIDE SEQUENCE [LARGE SCALE GENOMIC DNA]</scope>
    <source>
        <strain evidence="3">QZS01</strain>
    </source>
</reference>
<dbReference type="PANTHER" id="PTHR42924">
    <property type="entry name" value="EXONUCLEASE"/>
    <property type="match status" value="1"/>
</dbReference>
<proteinExistence type="predicted"/>
<accession>A0A451EQW9</accession>
<dbReference type="GO" id="GO:0035312">
    <property type="term" value="F:5'-3' DNA exonuclease activity"/>
    <property type="evidence" value="ECO:0007669"/>
    <property type="project" value="TreeGrafter"/>
</dbReference>
<keyword evidence="3" id="KW-1185">Reference proteome</keyword>
<dbReference type="InterPro" id="IPR016195">
    <property type="entry name" value="Pol/histidinol_Pase-like"/>
</dbReference>
<evidence type="ECO:0000313" key="2">
    <source>
        <dbReference type="EMBL" id="AZS52253.1"/>
    </source>
</evidence>
<dbReference type="RefSeq" id="WP_127164893.1">
    <property type="nucleotide sequence ID" value="NZ_CP029822.1"/>
</dbReference>
<dbReference type="Pfam" id="PF02811">
    <property type="entry name" value="PHP"/>
    <property type="match status" value="1"/>
</dbReference>
<dbReference type="InterPro" id="IPR004013">
    <property type="entry name" value="PHP_dom"/>
</dbReference>
<dbReference type="Proteomes" id="UP000273143">
    <property type="component" value="Chromosome"/>
</dbReference>
<evidence type="ECO:0000259" key="1">
    <source>
        <dbReference type="SMART" id="SM00481"/>
    </source>
</evidence>
<dbReference type="Gene3D" id="1.10.150.650">
    <property type="match status" value="1"/>
</dbReference>
<evidence type="ECO:0000313" key="3">
    <source>
        <dbReference type="Proteomes" id="UP000273143"/>
    </source>
</evidence>
<dbReference type="SUPFAM" id="SSF89550">
    <property type="entry name" value="PHP domain-like"/>
    <property type="match status" value="1"/>
</dbReference>
<gene>
    <name evidence="2" type="ORF">DM558_12705</name>
</gene>
<dbReference type="Gene3D" id="3.20.20.140">
    <property type="entry name" value="Metal-dependent hydrolases"/>
    <property type="match status" value="1"/>
</dbReference>
<dbReference type="SMART" id="SM00481">
    <property type="entry name" value="POLIIIAc"/>
    <property type="match status" value="1"/>
</dbReference>
<dbReference type="KEGG" id="emo:DM558_12705"/>
<feature type="domain" description="Polymerase/histidinol phosphatase N-terminal" evidence="1">
    <location>
        <begin position="2"/>
        <end position="67"/>
    </location>
</feature>
<dbReference type="AlphaFoldDB" id="A0A451EQW9"/>
<dbReference type="InterPro" id="IPR052018">
    <property type="entry name" value="PHP_domain"/>
</dbReference>
<organism evidence="2 3">
    <name type="scientific">Entomomonas moraniae</name>
    <dbReference type="NCBI Taxonomy" id="2213226"/>
    <lineage>
        <taxon>Bacteria</taxon>
        <taxon>Pseudomonadati</taxon>
        <taxon>Pseudomonadota</taxon>
        <taxon>Gammaproteobacteria</taxon>
        <taxon>Pseudomonadales</taxon>
        <taxon>Pseudomonadaceae</taxon>
        <taxon>Entomomonas</taxon>
    </lineage>
</organism>
<dbReference type="CDD" id="cd07438">
    <property type="entry name" value="PHP_HisPPase_AMP"/>
    <property type="match status" value="1"/>
</dbReference>
<name>A0A451EQW9_9GAMM</name>
<sequence>MIDLHCHSTASDGKLSPTEIVLRAKSKGISLLSLTDHDTIDGLTEAIGAANSTGVQLVKGIEVSCLWNNINIHVLGYCFDVEHEPLQALLTTLKKARWTRAIEIAQRLQKKGISNLLDKAITHQGQQFTSNNGPGRPHFAKAMVSEGYVRTEKEAFQKWLGSGKVGDVKQYWPSLDEVVSVLHSSGAWVSLAHPLHYAMTRTKLCSLLREFIASGGYALEVANGFQPAEQVGRLANLARDFGLLVSAGSDFHYPNLWGELGLYRSIPQDLTPLWTKFSV</sequence>
<dbReference type="EMBL" id="CP029822">
    <property type="protein sequence ID" value="AZS52253.1"/>
    <property type="molecule type" value="Genomic_DNA"/>
</dbReference>
<dbReference type="GO" id="GO:0004534">
    <property type="term" value="F:5'-3' RNA exonuclease activity"/>
    <property type="evidence" value="ECO:0007669"/>
    <property type="project" value="TreeGrafter"/>
</dbReference>